<dbReference type="InterPro" id="IPR015526">
    <property type="entry name" value="Frizzled/SFRP"/>
</dbReference>
<reference evidence="5 6" key="1">
    <citation type="submission" date="2016-03" db="EMBL/GenBank/DDBJ databases">
        <title>EvidentialGene: Evidence-directed Construction of Genes on Genomes.</title>
        <authorList>
            <person name="Gilbert D.G."/>
            <person name="Choi J.-H."/>
            <person name="Mockaitis K."/>
            <person name="Colbourne J."/>
            <person name="Pfrender M."/>
        </authorList>
    </citation>
    <scope>NUCLEOTIDE SEQUENCE [LARGE SCALE GENOMIC DNA]</scope>
    <source>
        <strain evidence="5 6">Xinb3</strain>
        <tissue evidence="5">Complete organism</tissue>
    </source>
</reference>
<evidence type="ECO:0000313" key="6">
    <source>
        <dbReference type="Proteomes" id="UP000076858"/>
    </source>
</evidence>
<dbReference type="PROSITE" id="PS50038">
    <property type="entry name" value="FZ"/>
    <property type="match status" value="1"/>
</dbReference>
<feature type="disulfide bond" evidence="3">
    <location>
        <begin position="188"/>
        <end position="212"/>
    </location>
</feature>
<dbReference type="PANTHER" id="PTHR11309">
    <property type="entry name" value="FRIZZLED"/>
    <property type="match status" value="1"/>
</dbReference>
<dbReference type="Proteomes" id="UP000076858">
    <property type="component" value="Unassembled WGS sequence"/>
</dbReference>
<feature type="domain" description="FZ" evidence="4">
    <location>
        <begin position="107"/>
        <end position="227"/>
    </location>
</feature>
<dbReference type="GO" id="GO:0005886">
    <property type="term" value="C:plasma membrane"/>
    <property type="evidence" value="ECO:0007669"/>
    <property type="project" value="TreeGrafter"/>
</dbReference>
<dbReference type="OrthoDB" id="6344610at2759"/>
<dbReference type="CDD" id="cd07066">
    <property type="entry name" value="CRD_FZ"/>
    <property type="match status" value="1"/>
</dbReference>
<evidence type="ECO:0000256" key="2">
    <source>
        <dbReference type="ARBA" id="ARBA00023157"/>
    </source>
</evidence>
<dbReference type="InterPro" id="IPR020067">
    <property type="entry name" value="Frizzled_dom"/>
</dbReference>
<feature type="disulfide bond" evidence="3">
    <location>
        <begin position="184"/>
        <end position="225"/>
    </location>
</feature>
<comment type="caution">
    <text evidence="5">The sequence shown here is derived from an EMBL/GenBank/DDBJ whole genome shotgun (WGS) entry which is preliminary data.</text>
</comment>
<dbReference type="SUPFAM" id="SSF63501">
    <property type="entry name" value="Frizzled cysteine-rich domain"/>
    <property type="match status" value="1"/>
</dbReference>
<keyword evidence="6" id="KW-1185">Reference proteome</keyword>
<name>A0A162R141_9CRUS</name>
<dbReference type="GO" id="GO:0042813">
    <property type="term" value="F:Wnt receptor activity"/>
    <property type="evidence" value="ECO:0007669"/>
    <property type="project" value="TreeGrafter"/>
</dbReference>
<proteinExistence type="predicted"/>
<accession>A0A162R141</accession>
<keyword evidence="2 3" id="KW-1015">Disulfide bond</keyword>
<organism evidence="5 6">
    <name type="scientific">Daphnia magna</name>
    <dbReference type="NCBI Taxonomy" id="35525"/>
    <lineage>
        <taxon>Eukaryota</taxon>
        <taxon>Metazoa</taxon>
        <taxon>Ecdysozoa</taxon>
        <taxon>Arthropoda</taxon>
        <taxon>Crustacea</taxon>
        <taxon>Branchiopoda</taxon>
        <taxon>Diplostraca</taxon>
        <taxon>Cladocera</taxon>
        <taxon>Anomopoda</taxon>
        <taxon>Daphniidae</taxon>
        <taxon>Daphnia</taxon>
    </lineage>
</organism>
<dbReference type="AlphaFoldDB" id="A0A162R141"/>
<dbReference type="GO" id="GO:0035567">
    <property type="term" value="P:non-canonical Wnt signaling pathway"/>
    <property type="evidence" value="ECO:0007669"/>
    <property type="project" value="TreeGrafter"/>
</dbReference>
<evidence type="ECO:0000256" key="3">
    <source>
        <dbReference type="PROSITE-ProRule" id="PRU00090"/>
    </source>
</evidence>
<gene>
    <name evidence="5" type="ORF">APZ42_013147</name>
</gene>
<dbReference type="STRING" id="35525.A0A162R141"/>
<keyword evidence="1" id="KW-0217">Developmental protein</keyword>
<evidence type="ECO:0000259" key="4">
    <source>
        <dbReference type="PROSITE" id="PS50038"/>
    </source>
</evidence>
<dbReference type="GO" id="GO:0060070">
    <property type="term" value="P:canonical Wnt signaling pathway"/>
    <property type="evidence" value="ECO:0007669"/>
    <property type="project" value="TreeGrafter"/>
</dbReference>
<protein>
    <recommendedName>
        <fullName evidence="4">FZ domain-containing protein</fullName>
    </recommendedName>
</protein>
<dbReference type="PANTHER" id="PTHR11309:SF47">
    <property type="entry name" value="FRIZZLED"/>
    <property type="match status" value="1"/>
</dbReference>
<dbReference type="InterPro" id="IPR036790">
    <property type="entry name" value="Frizzled_dom_sf"/>
</dbReference>
<dbReference type="Pfam" id="PF01392">
    <property type="entry name" value="Fz"/>
    <property type="match status" value="1"/>
</dbReference>
<comment type="caution">
    <text evidence="3">Lacks conserved residue(s) required for the propagation of feature annotation.</text>
</comment>
<dbReference type="EMBL" id="LRGB01000243">
    <property type="protein sequence ID" value="KZS20133.1"/>
    <property type="molecule type" value="Genomic_DNA"/>
</dbReference>
<evidence type="ECO:0000256" key="1">
    <source>
        <dbReference type="ARBA" id="ARBA00022473"/>
    </source>
</evidence>
<dbReference type="SMART" id="SM00063">
    <property type="entry name" value="FRI"/>
    <property type="match status" value="1"/>
</dbReference>
<dbReference type="GO" id="GO:0017147">
    <property type="term" value="F:Wnt-protein binding"/>
    <property type="evidence" value="ECO:0007669"/>
    <property type="project" value="TreeGrafter"/>
</dbReference>
<sequence length="227" mass="25385">MTKDDLRAPTVKMSSYWNRQICLACFTLVLMAAGFAAVYCGVKFGLTGENGLDVVNVTSVEDGVSVTPRPAEINPSTPFTTNFTQLENNSTTHSNENVPYVTDIPASSSPQCIPRNETFCSNHLNYTQTFYPNFAGDKSEHEFLSSWVFLQTIIDSLCHPRIEEFICLAAQPECHLDGKSIGPCRKLCHEIANACDPYFWSVLEKEKILFNCDEQYVDSTDQNLCHS</sequence>
<dbReference type="Gene3D" id="1.10.2000.10">
    <property type="entry name" value="Frizzled cysteine-rich domain"/>
    <property type="match status" value="1"/>
</dbReference>
<evidence type="ECO:0000313" key="5">
    <source>
        <dbReference type="EMBL" id="KZS20133.1"/>
    </source>
</evidence>